<dbReference type="InterPro" id="IPR052534">
    <property type="entry name" value="Extracell_DNA_Util/SecSys_Comp"/>
</dbReference>
<protein>
    <submittedName>
        <fullName evidence="1">PilN domain-containing protein</fullName>
    </submittedName>
</protein>
<accession>A0ABU7XHU9</accession>
<evidence type="ECO:0000313" key="1">
    <source>
        <dbReference type="EMBL" id="MEF3366948.1"/>
    </source>
</evidence>
<proteinExistence type="predicted"/>
<gene>
    <name evidence="1" type="ORF">V3H18_10425</name>
</gene>
<name>A0ABU7XHU9_9HYPH</name>
<keyword evidence="2" id="KW-1185">Reference proteome</keyword>
<dbReference type="InterPro" id="IPR007813">
    <property type="entry name" value="PilN"/>
</dbReference>
<evidence type="ECO:0000313" key="2">
    <source>
        <dbReference type="Proteomes" id="UP001350748"/>
    </source>
</evidence>
<dbReference type="Proteomes" id="UP001350748">
    <property type="component" value="Unassembled WGS sequence"/>
</dbReference>
<dbReference type="PANTHER" id="PTHR40278:SF1">
    <property type="entry name" value="DNA UTILIZATION PROTEIN HOFN"/>
    <property type="match status" value="1"/>
</dbReference>
<dbReference type="EMBL" id="JAZHYN010000028">
    <property type="protein sequence ID" value="MEF3366948.1"/>
    <property type="molecule type" value="Genomic_DNA"/>
</dbReference>
<reference evidence="1 2" key="1">
    <citation type="submission" date="2024-02" db="EMBL/GenBank/DDBJ databases">
        <authorList>
            <person name="Grouzdev D."/>
        </authorList>
    </citation>
    <scope>NUCLEOTIDE SEQUENCE [LARGE SCALE GENOMIC DNA]</scope>
    <source>
        <strain evidence="1 2">9N</strain>
    </source>
</reference>
<sequence length="326" mass="35406">MILSAGGSDLWCVDGRGARLWRLSADEIAASSLEEALARRGVALNATRIGLEIEASAFFVRRFDIPAAASGTLSKLLPIDIERKTPFRLEDVVYGHTIARHLSAPDKLSVSLWILRRDFIAGAIENAGIALSDISFIRPFGLREAEEAPVIQLAGPQPASDRFRNAAIGLCAATVFLAAIGVGATLWRQSALIAELDSKIEEMSSRAARVRRAVDLASSESRLLSVLRETRRGSPRFADLWEEAARILPDGAFATTLALSEPKPNEKALEIDGFADSAVGLPALFNKSPLFTEAGLTAPITPDQFEKRERFSLQAKIKEQKRTASR</sequence>
<dbReference type="PANTHER" id="PTHR40278">
    <property type="entry name" value="DNA UTILIZATION PROTEIN HOFN"/>
    <property type="match status" value="1"/>
</dbReference>
<dbReference type="Pfam" id="PF05137">
    <property type="entry name" value="PilN"/>
    <property type="match status" value="1"/>
</dbReference>
<organism evidence="1 2">
    <name type="scientific">Methylocystis borbori</name>
    <dbReference type="NCBI Taxonomy" id="3118750"/>
    <lineage>
        <taxon>Bacteria</taxon>
        <taxon>Pseudomonadati</taxon>
        <taxon>Pseudomonadota</taxon>
        <taxon>Alphaproteobacteria</taxon>
        <taxon>Hyphomicrobiales</taxon>
        <taxon>Methylocystaceae</taxon>
        <taxon>Methylocystis</taxon>
    </lineage>
</organism>
<comment type="caution">
    <text evidence="1">The sequence shown here is derived from an EMBL/GenBank/DDBJ whole genome shotgun (WGS) entry which is preliminary data.</text>
</comment>
<dbReference type="RefSeq" id="WP_332081969.1">
    <property type="nucleotide sequence ID" value="NZ_JAZHYN010000028.1"/>
</dbReference>